<organism evidence="2 3">
    <name type="scientific">Streptomyces coeruleofuscus</name>
    <dbReference type="NCBI Taxonomy" id="66879"/>
    <lineage>
        <taxon>Bacteria</taxon>
        <taxon>Bacillati</taxon>
        <taxon>Actinomycetota</taxon>
        <taxon>Actinomycetes</taxon>
        <taxon>Kitasatosporales</taxon>
        <taxon>Streptomycetaceae</taxon>
        <taxon>Streptomyces</taxon>
    </lineage>
</organism>
<dbReference type="CDD" id="cd07043">
    <property type="entry name" value="STAS_anti-anti-sigma_factors"/>
    <property type="match status" value="1"/>
</dbReference>
<dbReference type="Pfam" id="PF13466">
    <property type="entry name" value="STAS_2"/>
    <property type="match status" value="1"/>
</dbReference>
<reference evidence="3" key="1">
    <citation type="journal article" date="2019" name="Int. J. Syst. Evol. Microbiol.">
        <title>The Global Catalogue of Microorganisms (GCM) 10K type strain sequencing project: providing services to taxonomists for standard genome sequencing and annotation.</title>
        <authorList>
            <consortium name="The Broad Institute Genomics Platform"/>
            <consortium name="The Broad Institute Genome Sequencing Center for Infectious Disease"/>
            <person name="Wu L."/>
            <person name="Ma J."/>
        </authorList>
    </citation>
    <scope>NUCLEOTIDE SEQUENCE [LARGE SCALE GENOMIC DNA]</scope>
    <source>
        <strain evidence="3">JCM 4358</strain>
    </source>
</reference>
<proteinExistence type="predicted"/>
<dbReference type="SUPFAM" id="SSF52091">
    <property type="entry name" value="SpoIIaa-like"/>
    <property type="match status" value="1"/>
</dbReference>
<dbReference type="InterPro" id="IPR058548">
    <property type="entry name" value="MlaB-like_STAS"/>
</dbReference>
<protein>
    <recommendedName>
        <fullName evidence="1">STAS domain-containing protein</fullName>
    </recommendedName>
</protein>
<dbReference type="InterPro" id="IPR036513">
    <property type="entry name" value="STAS_dom_sf"/>
</dbReference>
<dbReference type="PANTHER" id="PTHR33495">
    <property type="entry name" value="ANTI-SIGMA FACTOR ANTAGONIST TM_1081-RELATED-RELATED"/>
    <property type="match status" value="1"/>
</dbReference>
<keyword evidence="3" id="KW-1185">Reference proteome</keyword>
<dbReference type="Proteomes" id="UP001499986">
    <property type="component" value="Unassembled WGS sequence"/>
</dbReference>
<evidence type="ECO:0000313" key="2">
    <source>
        <dbReference type="EMBL" id="GAA2389681.1"/>
    </source>
</evidence>
<dbReference type="InterPro" id="IPR002645">
    <property type="entry name" value="STAS_dom"/>
</dbReference>
<evidence type="ECO:0000313" key="3">
    <source>
        <dbReference type="Proteomes" id="UP001499986"/>
    </source>
</evidence>
<dbReference type="PANTHER" id="PTHR33495:SF2">
    <property type="entry name" value="ANTI-SIGMA FACTOR ANTAGONIST TM_1081-RELATED"/>
    <property type="match status" value="1"/>
</dbReference>
<gene>
    <name evidence="2" type="ORF">GCM10010255_17680</name>
</gene>
<dbReference type="PROSITE" id="PS50801">
    <property type="entry name" value="STAS"/>
    <property type="match status" value="1"/>
</dbReference>
<accession>A0ABP5UZ52</accession>
<dbReference type="EMBL" id="BAAASE010000002">
    <property type="protein sequence ID" value="GAA2389681.1"/>
    <property type="molecule type" value="Genomic_DNA"/>
</dbReference>
<sequence length="146" mass="15768">MPLPQLNVHRHDHTTRTLIILAGEIDLATAPLVHAALAACVHDGVRTTDVDLTAVTFCDASGINAFLTAFRLATDTGMMLRLHGPPPAVARIIELTGSAFLLHEPLIVRPPSRRFPVATRSAVRVRATGRGGHGLHRVCLRRPRTA</sequence>
<dbReference type="RefSeq" id="WP_346137871.1">
    <property type="nucleotide sequence ID" value="NZ_BAAASE010000002.1"/>
</dbReference>
<comment type="caution">
    <text evidence="2">The sequence shown here is derived from an EMBL/GenBank/DDBJ whole genome shotgun (WGS) entry which is preliminary data.</text>
</comment>
<dbReference type="Gene3D" id="3.30.750.24">
    <property type="entry name" value="STAS domain"/>
    <property type="match status" value="1"/>
</dbReference>
<evidence type="ECO:0000259" key="1">
    <source>
        <dbReference type="PROSITE" id="PS50801"/>
    </source>
</evidence>
<feature type="domain" description="STAS" evidence="1">
    <location>
        <begin position="18"/>
        <end position="97"/>
    </location>
</feature>
<name>A0ABP5UZ52_9ACTN</name>